<feature type="chain" id="PRO_5014152270" evidence="1">
    <location>
        <begin position="23"/>
        <end position="95"/>
    </location>
</feature>
<sequence length="95" mass="9574">MRFSIVALASTISAAVAMPADAAALQDRTIAFPECLAACTLFCMTHGDAPCVAACVPICAASVEPGTPITEVKLMTGGLGFVTKDGQVNSGTVQV</sequence>
<accession>A0A2H4SGM6</accession>
<feature type="signal peptide" evidence="1">
    <location>
        <begin position="1"/>
        <end position="22"/>
    </location>
</feature>
<dbReference type="VEuPathDB" id="FungiDB:CCM_07885"/>
<evidence type="ECO:0000256" key="1">
    <source>
        <dbReference type="SAM" id="SignalP"/>
    </source>
</evidence>
<dbReference type="EMBL" id="CP023324">
    <property type="protein sequence ID" value="ATY62260.1"/>
    <property type="molecule type" value="Genomic_DNA"/>
</dbReference>
<reference evidence="2 3" key="1">
    <citation type="journal article" date="2017" name="BMC Genomics">
        <title>Chromosome level assembly and secondary metabolite potential of the parasitic fungus Cordyceps militaris.</title>
        <authorList>
            <person name="Kramer G.J."/>
            <person name="Nodwell J.R."/>
        </authorList>
    </citation>
    <scope>NUCLEOTIDE SEQUENCE [LARGE SCALE GENOMIC DNA]</scope>
    <source>
        <strain evidence="2 3">ATCC 34164</strain>
    </source>
</reference>
<keyword evidence="1" id="KW-0732">Signal</keyword>
<evidence type="ECO:0000313" key="3">
    <source>
        <dbReference type="Proteomes" id="UP000323067"/>
    </source>
</evidence>
<protein>
    <submittedName>
        <fullName evidence="2">Uncharacterized protein</fullName>
    </submittedName>
</protein>
<evidence type="ECO:0000313" key="2">
    <source>
        <dbReference type="EMBL" id="ATY62260.1"/>
    </source>
</evidence>
<dbReference type="Proteomes" id="UP000323067">
    <property type="component" value="Chromosome vii"/>
</dbReference>
<name>A0A2H4SGM6_CORMI</name>
<proteinExistence type="predicted"/>
<dbReference type="VEuPathDB" id="FungiDB:A9K55_007131"/>
<gene>
    <name evidence="2" type="ORF">A9K55_007131</name>
</gene>
<organism evidence="2 3">
    <name type="scientific">Cordyceps militaris</name>
    <name type="common">Caterpillar fungus</name>
    <name type="synonym">Clavaria militaris</name>
    <dbReference type="NCBI Taxonomy" id="73501"/>
    <lineage>
        <taxon>Eukaryota</taxon>
        <taxon>Fungi</taxon>
        <taxon>Dikarya</taxon>
        <taxon>Ascomycota</taxon>
        <taxon>Pezizomycotina</taxon>
        <taxon>Sordariomycetes</taxon>
        <taxon>Hypocreomycetidae</taxon>
        <taxon>Hypocreales</taxon>
        <taxon>Cordycipitaceae</taxon>
        <taxon>Cordyceps</taxon>
    </lineage>
</organism>
<dbReference type="AlphaFoldDB" id="A0A2H4SGM6"/>